<dbReference type="GO" id="GO:0009055">
    <property type="term" value="F:electron transfer activity"/>
    <property type="evidence" value="ECO:0007669"/>
    <property type="project" value="TreeGrafter"/>
</dbReference>
<dbReference type="InterPro" id="IPR003317">
    <property type="entry name" value="Cyt-d_oxidase_su2"/>
</dbReference>
<evidence type="ECO:0000256" key="3">
    <source>
        <dbReference type="ARBA" id="ARBA00022448"/>
    </source>
</evidence>
<keyword evidence="11 12" id="KW-0472">Membrane</keyword>
<dbReference type="PANTHER" id="PTHR43141:SF5">
    <property type="entry name" value="CYTOCHROME BD-I UBIQUINOL OXIDASE SUBUNIT 2"/>
    <property type="match status" value="1"/>
</dbReference>
<organism evidence="13 14">
    <name type="scientific">Propioniciclava tarda</name>
    <dbReference type="NCBI Taxonomy" id="433330"/>
    <lineage>
        <taxon>Bacteria</taxon>
        <taxon>Bacillati</taxon>
        <taxon>Actinomycetota</taxon>
        <taxon>Actinomycetes</taxon>
        <taxon>Propionibacteriales</taxon>
        <taxon>Propionibacteriaceae</taxon>
        <taxon>Propioniciclava</taxon>
    </lineage>
</organism>
<feature type="transmembrane region" description="Helical" evidence="12">
    <location>
        <begin position="211"/>
        <end position="232"/>
    </location>
</feature>
<feature type="transmembrane region" description="Helical" evidence="12">
    <location>
        <begin position="312"/>
        <end position="332"/>
    </location>
</feature>
<dbReference type="OrthoDB" id="9776710at2"/>
<keyword evidence="14" id="KW-1185">Reference proteome</keyword>
<comment type="subcellular location">
    <subcellularLocation>
        <location evidence="1">Cell membrane</location>
        <topology evidence="1">Multi-pass membrane protein</topology>
    </subcellularLocation>
</comment>
<feature type="transmembrane region" description="Helical" evidence="12">
    <location>
        <begin position="122"/>
        <end position="148"/>
    </location>
</feature>
<proteinExistence type="inferred from homology"/>
<comment type="similarity">
    <text evidence="2">Belongs to the cytochrome ubiquinol oxidase subunit 2 family.</text>
</comment>
<dbReference type="PANTHER" id="PTHR43141">
    <property type="entry name" value="CYTOCHROME BD2 SUBUNIT II"/>
    <property type="match status" value="1"/>
</dbReference>
<dbReference type="GO" id="GO:0046872">
    <property type="term" value="F:metal ion binding"/>
    <property type="evidence" value="ECO:0007669"/>
    <property type="project" value="UniProtKB-KW"/>
</dbReference>
<dbReference type="RefSeq" id="WP_131172916.1">
    <property type="nucleotide sequence ID" value="NZ_FXTL01000020.1"/>
</dbReference>
<reference evidence="13 14" key="1">
    <citation type="submission" date="2019-01" db="EMBL/GenBank/DDBJ databases">
        <title>Lactibacter flavus gen. nov., sp. nov., a novel bacterium of the family Propionibacteriaceae isolated from raw milk and dairy products.</title>
        <authorList>
            <person name="Huptas C."/>
            <person name="Wenning M."/>
            <person name="Breitenwieser F."/>
            <person name="Doll E."/>
            <person name="Von Neubeck M."/>
            <person name="Busse H.-J."/>
            <person name="Scherer S."/>
        </authorList>
    </citation>
    <scope>NUCLEOTIDE SEQUENCE [LARGE SCALE GENOMIC DNA]</scope>
    <source>
        <strain evidence="13 14">DSM 22130</strain>
    </source>
</reference>
<evidence type="ECO:0000313" key="14">
    <source>
        <dbReference type="Proteomes" id="UP000291933"/>
    </source>
</evidence>
<keyword evidence="10" id="KW-0408">Iron</keyword>
<dbReference type="GO" id="GO:0005886">
    <property type="term" value="C:plasma membrane"/>
    <property type="evidence" value="ECO:0007669"/>
    <property type="project" value="UniProtKB-SubCell"/>
</dbReference>
<feature type="transmembrane region" description="Helical" evidence="12">
    <location>
        <begin position="168"/>
        <end position="190"/>
    </location>
</feature>
<evidence type="ECO:0000256" key="8">
    <source>
        <dbReference type="ARBA" id="ARBA00022982"/>
    </source>
</evidence>
<accession>A0A4Q9KJP8</accession>
<keyword evidence="3" id="KW-0813">Transport</keyword>
<dbReference type="GO" id="GO:0019646">
    <property type="term" value="P:aerobic electron transport chain"/>
    <property type="evidence" value="ECO:0007669"/>
    <property type="project" value="TreeGrafter"/>
</dbReference>
<evidence type="ECO:0000256" key="11">
    <source>
        <dbReference type="ARBA" id="ARBA00023136"/>
    </source>
</evidence>
<dbReference type="AlphaFoldDB" id="A0A4Q9KJP8"/>
<keyword evidence="5" id="KW-0349">Heme</keyword>
<feature type="transmembrane region" description="Helical" evidence="12">
    <location>
        <begin position="90"/>
        <end position="110"/>
    </location>
</feature>
<keyword evidence="9 12" id="KW-1133">Transmembrane helix</keyword>
<dbReference type="Proteomes" id="UP000291933">
    <property type="component" value="Unassembled WGS sequence"/>
</dbReference>
<evidence type="ECO:0000256" key="2">
    <source>
        <dbReference type="ARBA" id="ARBA00007543"/>
    </source>
</evidence>
<feature type="transmembrane region" description="Helical" evidence="12">
    <location>
        <begin position="238"/>
        <end position="258"/>
    </location>
</feature>
<feature type="transmembrane region" description="Helical" evidence="12">
    <location>
        <begin position="265"/>
        <end position="286"/>
    </location>
</feature>
<evidence type="ECO:0000313" key="13">
    <source>
        <dbReference type="EMBL" id="TBT93077.1"/>
    </source>
</evidence>
<dbReference type="NCBIfam" id="TIGR00203">
    <property type="entry name" value="cydB"/>
    <property type="match status" value="1"/>
</dbReference>
<evidence type="ECO:0000256" key="5">
    <source>
        <dbReference type="ARBA" id="ARBA00022617"/>
    </source>
</evidence>
<feature type="transmembrane region" description="Helical" evidence="12">
    <location>
        <begin position="12"/>
        <end position="44"/>
    </location>
</feature>
<protein>
    <submittedName>
        <fullName evidence="13">Cytochrome d ubiquinol oxidase subunit II</fullName>
    </submittedName>
</protein>
<evidence type="ECO:0000256" key="7">
    <source>
        <dbReference type="ARBA" id="ARBA00022723"/>
    </source>
</evidence>
<keyword evidence="4" id="KW-1003">Cell membrane</keyword>
<keyword evidence="6 12" id="KW-0812">Transmembrane</keyword>
<evidence type="ECO:0000256" key="9">
    <source>
        <dbReference type="ARBA" id="ARBA00022989"/>
    </source>
</evidence>
<sequence>MNLLATSPTALQIVWFILVCVLWIGYLVLEGFDYGVAMLIPFLGKTEKEKRVIVNTIGPVWDGNQVWLLTAGGATFAAFPGWYATLFSGLYLPLFLILVGLIIRGVSFEYRAKNPETKWRNTFDWMASIGSFIVALVFGVGFANFIIGLPVVTAPGNDSLYVLDGKPYFWQLFSPFALLGGIVLVVLFLFHGANYLALKTKGEVHDKARAFASKAGLVAIVGGAIYLLWFQLAYSAGLFGWVLLVLAALGLVASWWFGQQGRDGIAFIGTAAATAFVTVMIFVRMFPTMGFNSAKVKTALDVTVAASSESTLVLMTIAAVIFVPIVLGYTAWNYKVFSRRLGTVNMPDEKELTPA</sequence>
<evidence type="ECO:0000256" key="12">
    <source>
        <dbReference type="SAM" id="Phobius"/>
    </source>
</evidence>
<evidence type="ECO:0000256" key="1">
    <source>
        <dbReference type="ARBA" id="ARBA00004651"/>
    </source>
</evidence>
<comment type="caution">
    <text evidence="13">The sequence shown here is derived from an EMBL/GenBank/DDBJ whole genome shotgun (WGS) entry which is preliminary data.</text>
</comment>
<dbReference type="GO" id="GO:0070069">
    <property type="term" value="C:cytochrome complex"/>
    <property type="evidence" value="ECO:0007669"/>
    <property type="project" value="TreeGrafter"/>
</dbReference>
<evidence type="ECO:0000256" key="6">
    <source>
        <dbReference type="ARBA" id="ARBA00022692"/>
    </source>
</evidence>
<evidence type="ECO:0000256" key="4">
    <source>
        <dbReference type="ARBA" id="ARBA00022475"/>
    </source>
</evidence>
<keyword evidence="8" id="KW-0249">Electron transport</keyword>
<dbReference type="Pfam" id="PF02322">
    <property type="entry name" value="Cyt_bd_oxida_II"/>
    <property type="match status" value="1"/>
</dbReference>
<evidence type="ECO:0000256" key="10">
    <source>
        <dbReference type="ARBA" id="ARBA00023004"/>
    </source>
</evidence>
<dbReference type="GO" id="GO:0016682">
    <property type="term" value="F:oxidoreductase activity, acting on diphenols and related substances as donors, oxygen as acceptor"/>
    <property type="evidence" value="ECO:0007669"/>
    <property type="project" value="TreeGrafter"/>
</dbReference>
<gene>
    <name evidence="13" type="primary">cydB</name>
    <name evidence="13" type="ORF">ET996_12605</name>
</gene>
<dbReference type="PIRSF" id="PIRSF000267">
    <property type="entry name" value="Cyt_oxidse_sub2"/>
    <property type="match status" value="1"/>
</dbReference>
<name>A0A4Q9KJP8_PROTD</name>
<dbReference type="EMBL" id="SDMR01000019">
    <property type="protein sequence ID" value="TBT93077.1"/>
    <property type="molecule type" value="Genomic_DNA"/>
</dbReference>
<keyword evidence="7" id="KW-0479">Metal-binding</keyword>